<accession>A0ABN3V809</accession>
<dbReference type="Proteomes" id="UP001500979">
    <property type="component" value="Unassembled WGS sequence"/>
</dbReference>
<evidence type="ECO:0000313" key="2">
    <source>
        <dbReference type="EMBL" id="GAA2781324.1"/>
    </source>
</evidence>
<feature type="domain" description="Metallo-beta-lactamase" evidence="1">
    <location>
        <begin position="17"/>
        <end position="210"/>
    </location>
</feature>
<dbReference type="Gene3D" id="3.60.15.10">
    <property type="entry name" value="Ribonuclease Z/Hydroxyacylglutathione hydrolase-like"/>
    <property type="match status" value="1"/>
</dbReference>
<dbReference type="InterPro" id="IPR036866">
    <property type="entry name" value="RibonucZ/Hydroxyglut_hydro"/>
</dbReference>
<gene>
    <name evidence="2" type="ORF">GCM10010470_14040</name>
</gene>
<sequence>MDVVEVLPHLHMFRFAVGQAYLWRDGTSLTLIDTGLPGSGPEIAEAVRGLGHDTGDIARIVLTHFHQDHVGSAAEVRSWHGAPVLAHEADAPIIRGERPGPPPVLADWEKPLFESVASGLPEAPPTPVDRELADSEVLDFGGGARVLLRPGHTDGSIAIHLPAHQVLFTGDTIANVQHLGVGVFNLDTARTVESFRDLSELDTEIACFGHGDPIIGGAGAALRAAVAAMD</sequence>
<dbReference type="SMART" id="SM00849">
    <property type="entry name" value="Lactamase_B"/>
    <property type="match status" value="1"/>
</dbReference>
<dbReference type="SUPFAM" id="SSF56281">
    <property type="entry name" value="Metallo-hydrolase/oxidoreductase"/>
    <property type="match status" value="1"/>
</dbReference>
<dbReference type="CDD" id="cd07721">
    <property type="entry name" value="yflN-like_MBL-fold"/>
    <property type="match status" value="1"/>
</dbReference>
<comment type="caution">
    <text evidence="2">The sequence shown here is derived from an EMBL/GenBank/DDBJ whole genome shotgun (WGS) entry which is preliminary data.</text>
</comment>
<reference evidence="2 3" key="1">
    <citation type="journal article" date="2019" name="Int. J. Syst. Evol. Microbiol.">
        <title>The Global Catalogue of Microorganisms (GCM) 10K type strain sequencing project: providing services to taxonomists for standard genome sequencing and annotation.</title>
        <authorList>
            <consortium name="The Broad Institute Genomics Platform"/>
            <consortium name="The Broad Institute Genome Sequencing Center for Infectious Disease"/>
            <person name="Wu L."/>
            <person name="Ma J."/>
        </authorList>
    </citation>
    <scope>NUCLEOTIDE SEQUENCE [LARGE SCALE GENOMIC DNA]</scope>
    <source>
        <strain evidence="2 3">JCM 9383</strain>
    </source>
</reference>
<dbReference type="RefSeq" id="WP_344678615.1">
    <property type="nucleotide sequence ID" value="NZ_BAAAUX010000006.1"/>
</dbReference>
<protein>
    <submittedName>
        <fullName evidence="2">MBL fold metallo-hydrolase</fullName>
    </submittedName>
</protein>
<dbReference type="PANTHER" id="PTHR42951:SF17">
    <property type="entry name" value="METALLO-BETA-LACTAMASE DOMAIN-CONTAINING PROTEIN"/>
    <property type="match status" value="1"/>
</dbReference>
<name>A0ABN3V809_9PSEU</name>
<organism evidence="2 3">
    <name type="scientific">Saccharopolyspora taberi</name>
    <dbReference type="NCBI Taxonomy" id="60895"/>
    <lineage>
        <taxon>Bacteria</taxon>
        <taxon>Bacillati</taxon>
        <taxon>Actinomycetota</taxon>
        <taxon>Actinomycetes</taxon>
        <taxon>Pseudonocardiales</taxon>
        <taxon>Pseudonocardiaceae</taxon>
        <taxon>Saccharopolyspora</taxon>
    </lineage>
</organism>
<dbReference type="EMBL" id="BAAAUX010000006">
    <property type="protein sequence ID" value="GAA2781324.1"/>
    <property type="molecule type" value="Genomic_DNA"/>
</dbReference>
<evidence type="ECO:0000259" key="1">
    <source>
        <dbReference type="SMART" id="SM00849"/>
    </source>
</evidence>
<dbReference type="PANTHER" id="PTHR42951">
    <property type="entry name" value="METALLO-BETA-LACTAMASE DOMAIN-CONTAINING"/>
    <property type="match status" value="1"/>
</dbReference>
<proteinExistence type="predicted"/>
<evidence type="ECO:0000313" key="3">
    <source>
        <dbReference type="Proteomes" id="UP001500979"/>
    </source>
</evidence>
<dbReference type="Pfam" id="PF00753">
    <property type="entry name" value="Lactamase_B"/>
    <property type="match status" value="1"/>
</dbReference>
<keyword evidence="3" id="KW-1185">Reference proteome</keyword>
<dbReference type="InterPro" id="IPR050855">
    <property type="entry name" value="NDM-1-like"/>
</dbReference>
<dbReference type="InterPro" id="IPR001279">
    <property type="entry name" value="Metallo-B-lactamas"/>
</dbReference>